<gene>
    <name evidence="3" type="ORF">MQH31_11690</name>
</gene>
<reference evidence="3" key="1">
    <citation type="submission" date="2022-03" db="EMBL/GenBank/DDBJ databases">
        <title>Cryobacterium sp. nov. strain ZS14-85, isolated from Antarctic soil.</title>
        <authorList>
            <person name="Li J."/>
            <person name="Niu G."/>
        </authorList>
    </citation>
    <scope>NUCLEOTIDE SEQUENCE</scope>
    <source>
        <strain evidence="3">ZS14-85</strain>
    </source>
</reference>
<accession>A0AA41QWG8</accession>
<dbReference type="Pfam" id="PF01551">
    <property type="entry name" value="Peptidase_M23"/>
    <property type="match status" value="1"/>
</dbReference>
<evidence type="ECO:0000313" key="4">
    <source>
        <dbReference type="Proteomes" id="UP001165341"/>
    </source>
</evidence>
<keyword evidence="4" id="KW-1185">Reference proteome</keyword>
<dbReference type="CDD" id="cd12797">
    <property type="entry name" value="M23_peptidase"/>
    <property type="match status" value="1"/>
</dbReference>
<feature type="compositionally biased region" description="Basic residues" evidence="1">
    <location>
        <begin position="14"/>
        <end position="27"/>
    </location>
</feature>
<dbReference type="PANTHER" id="PTHR21666">
    <property type="entry name" value="PEPTIDASE-RELATED"/>
    <property type="match status" value="1"/>
</dbReference>
<feature type="domain" description="M23ase beta-sheet core" evidence="2">
    <location>
        <begin position="154"/>
        <end position="255"/>
    </location>
</feature>
<dbReference type="EMBL" id="JALGAR010000003">
    <property type="protein sequence ID" value="MCI4658467.1"/>
    <property type="molecule type" value="Genomic_DNA"/>
</dbReference>
<evidence type="ECO:0000259" key="2">
    <source>
        <dbReference type="Pfam" id="PF01551"/>
    </source>
</evidence>
<dbReference type="InterPro" id="IPR050570">
    <property type="entry name" value="Cell_wall_metabolism_enzyme"/>
</dbReference>
<dbReference type="InterPro" id="IPR011055">
    <property type="entry name" value="Dup_hybrid_motif"/>
</dbReference>
<dbReference type="Proteomes" id="UP001165341">
    <property type="component" value="Unassembled WGS sequence"/>
</dbReference>
<evidence type="ECO:0000256" key="1">
    <source>
        <dbReference type="SAM" id="MobiDB-lite"/>
    </source>
</evidence>
<dbReference type="RefSeq" id="WP_243012205.1">
    <property type="nucleotide sequence ID" value="NZ_JALGAR010000003.1"/>
</dbReference>
<feature type="region of interest" description="Disordered" evidence="1">
    <location>
        <begin position="1"/>
        <end position="30"/>
    </location>
</feature>
<protein>
    <submittedName>
        <fullName evidence="3">M23 family metallopeptidase</fullName>
    </submittedName>
</protein>
<dbReference type="SUPFAM" id="SSF51261">
    <property type="entry name" value="Duplicated hybrid motif"/>
    <property type="match status" value="1"/>
</dbReference>
<name>A0AA41QWG8_9MICO</name>
<dbReference type="PANTHER" id="PTHR21666:SF270">
    <property type="entry name" value="MUREIN HYDROLASE ACTIVATOR ENVC"/>
    <property type="match status" value="1"/>
</dbReference>
<organism evidence="3 4">
    <name type="scientific">Cryobacterium zhongshanensis</name>
    <dbReference type="NCBI Taxonomy" id="2928153"/>
    <lineage>
        <taxon>Bacteria</taxon>
        <taxon>Bacillati</taxon>
        <taxon>Actinomycetota</taxon>
        <taxon>Actinomycetes</taxon>
        <taxon>Micrococcales</taxon>
        <taxon>Microbacteriaceae</taxon>
        <taxon>Cryobacterium</taxon>
    </lineage>
</organism>
<feature type="compositionally biased region" description="Polar residues" evidence="1">
    <location>
        <begin position="1"/>
        <end position="10"/>
    </location>
</feature>
<dbReference type="InterPro" id="IPR016047">
    <property type="entry name" value="M23ase_b-sheet_dom"/>
</dbReference>
<proteinExistence type="predicted"/>
<comment type="caution">
    <text evidence="3">The sequence shown here is derived from an EMBL/GenBank/DDBJ whole genome shotgun (WGS) entry which is preliminary data.</text>
</comment>
<dbReference type="GO" id="GO:0004222">
    <property type="term" value="F:metalloendopeptidase activity"/>
    <property type="evidence" value="ECO:0007669"/>
    <property type="project" value="TreeGrafter"/>
</dbReference>
<dbReference type="Gene3D" id="2.70.70.10">
    <property type="entry name" value="Glucose Permease (Domain IIA)"/>
    <property type="match status" value="1"/>
</dbReference>
<dbReference type="AlphaFoldDB" id="A0AA41QWG8"/>
<evidence type="ECO:0000313" key="3">
    <source>
        <dbReference type="EMBL" id="MCI4658467.1"/>
    </source>
</evidence>
<sequence length="265" mass="27650">MDIQSPNQPGLTRRQARERGRRKKRGAPGRTLATTTRNRLSLRSGVVTVLLIFATSTPALAVSPSPGLASLAPAAHEDLPGQTLATTAGAPTIVVRDGFDATSEKDLATLQTGRTASTFTNSIDSAVQWPFTTDVPISDGYGPRDAPCSGCSTFHKGLDLTPGEGSPIQAISDGVVRETGESDSGFGVYAVIDHIVEGELVSSLYAHMQAGSLQVEEGQPVKAGQLVGDVGSTGQSTGPHLHLELLLNGTQPIDPYAWLAARVSL</sequence>